<proteinExistence type="inferred from homology"/>
<comment type="caution">
    <text evidence="4">The sequence shown here is derived from an EMBL/GenBank/DDBJ whole genome shotgun (WGS) entry which is preliminary data.</text>
</comment>
<dbReference type="PIRSF" id="PIRSF000137">
    <property type="entry name" value="Alcohol_oxidase"/>
    <property type="match status" value="1"/>
</dbReference>
<dbReference type="OrthoDB" id="269227at2759"/>
<protein>
    <recommendedName>
        <fullName evidence="3">Glucose-methanol-choline oxidoreductase N-terminal domain-containing protein</fullName>
    </recommendedName>
</protein>
<dbReference type="InterPro" id="IPR036188">
    <property type="entry name" value="FAD/NAD-bd_sf"/>
</dbReference>
<evidence type="ECO:0000259" key="3">
    <source>
        <dbReference type="PROSITE" id="PS00624"/>
    </source>
</evidence>
<dbReference type="PANTHER" id="PTHR11552:SF210">
    <property type="entry name" value="GLUCOSE-METHANOL-CHOLINE OXIDOREDUCTASE N-TERMINAL DOMAIN-CONTAINING PROTEIN-RELATED"/>
    <property type="match status" value="1"/>
</dbReference>
<dbReference type="GO" id="GO:0050660">
    <property type="term" value="F:flavin adenine dinucleotide binding"/>
    <property type="evidence" value="ECO:0007669"/>
    <property type="project" value="InterPro"/>
</dbReference>
<dbReference type="Pfam" id="PF00732">
    <property type="entry name" value="GMC_oxred_N"/>
    <property type="match status" value="1"/>
</dbReference>
<evidence type="ECO:0000313" key="5">
    <source>
        <dbReference type="Proteomes" id="UP000758603"/>
    </source>
</evidence>
<gene>
    <name evidence="4" type="ORF">BKA67DRAFT_596028</name>
</gene>
<evidence type="ECO:0000256" key="1">
    <source>
        <dbReference type="ARBA" id="ARBA00010790"/>
    </source>
</evidence>
<dbReference type="Pfam" id="PF05199">
    <property type="entry name" value="GMC_oxred_C"/>
    <property type="match status" value="1"/>
</dbReference>
<dbReference type="PROSITE" id="PS00624">
    <property type="entry name" value="GMC_OXRED_2"/>
    <property type="match status" value="1"/>
</dbReference>
<dbReference type="SUPFAM" id="SSF51905">
    <property type="entry name" value="FAD/NAD(P)-binding domain"/>
    <property type="match status" value="1"/>
</dbReference>
<accession>A0A9P8UBM7</accession>
<dbReference type="Gene3D" id="3.30.560.10">
    <property type="entry name" value="Glucose Oxidase, domain 3"/>
    <property type="match status" value="1"/>
</dbReference>
<dbReference type="Proteomes" id="UP000758603">
    <property type="component" value="Unassembled WGS sequence"/>
</dbReference>
<name>A0A9P8UBM7_9PEZI</name>
<dbReference type="InterPro" id="IPR007867">
    <property type="entry name" value="GMC_OxRtase_C"/>
</dbReference>
<comment type="similarity">
    <text evidence="1">Belongs to the GMC oxidoreductase family.</text>
</comment>
<dbReference type="InterPro" id="IPR000172">
    <property type="entry name" value="GMC_OxRdtase_N"/>
</dbReference>
<evidence type="ECO:0000256" key="2">
    <source>
        <dbReference type="PIRSR" id="PIRSR000137-2"/>
    </source>
</evidence>
<keyword evidence="5" id="KW-1185">Reference proteome</keyword>
<dbReference type="PANTHER" id="PTHR11552">
    <property type="entry name" value="GLUCOSE-METHANOL-CHOLINE GMC OXIDOREDUCTASE"/>
    <property type="match status" value="1"/>
</dbReference>
<reference evidence="4" key="1">
    <citation type="journal article" date="2021" name="Nat. Commun.">
        <title>Genetic determinants of endophytism in the Arabidopsis root mycobiome.</title>
        <authorList>
            <person name="Mesny F."/>
            <person name="Miyauchi S."/>
            <person name="Thiergart T."/>
            <person name="Pickel B."/>
            <person name="Atanasova L."/>
            <person name="Karlsson M."/>
            <person name="Huettel B."/>
            <person name="Barry K.W."/>
            <person name="Haridas S."/>
            <person name="Chen C."/>
            <person name="Bauer D."/>
            <person name="Andreopoulos W."/>
            <person name="Pangilinan J."/>
            <person name="LaButti K."/>
            <person name="Riley R."/>
            <person name="Lipzen A."/>
            <person name="Clum A."/>
            <person name="Drula E."/>
            <person name="Henrissat B."/>
            <person name="Kohler A."/>
            <person name="Grigoriev I.V."/>
            <person name="Martin F.M."/>
            <person name="Hacquard S."/>
        </authorList>
    </citation>
    <scope>NUCLEOTIDE SEQUENCE</scope>
    <source>
        <strain evidence="4">MPI-SDFR-AT-0073</strain>
    </source>
</reference>
<comment type="cofactor">
    <cofactor evidence="2">
        <name>FAD</name>
        <dbReference type="ChEBI" id="CHEBI:57692"/>
    </cofactor>
</comment>
<keyword evidence="2" id="KW-0274">FAD</keyword>
<dbReference type="RefSeq" id="XP_045951639.1">
    <property type="nucleotide sequence ID" value="XM_046105248.1"/>
</dbReference>
<dbReference type="GO" id="GO:0016614">
    <property type="term" value="F:oxidoreductase activity, acting on CH-OH group of donors"/>
    <property type="evidence" value="ECO:0007669"/>
    <property type="project" value="InterPro"/>
</dbReference>
<feature type="binding site" evidence="2">
    <location>
        <position position="240"/>
    </location>
    <ligand>
        <name>FAD</name>
        <dbReference type="ChEBI" id="CHEBI:57692"/>
    </ligand>
</feature>
<dbReference type="SUPFAM" id="SSF54373">
    <property type="entry name" value="FAD-linked reductases, C-terminal domain"/>
    <property type="match status" value="1"/>
</dbReference>
<keyword evidence="2" id="KW-0285">Flavoprotein</keyword>
<dbReference type="InterPro" id="IPR012132">
    <property type="entry name" value="GMC_OxRdtase"/>
</dbReference>
<feature type="domain" description="Glucose-methanol-choline oxidoreductase N-terminal" evidence="3">
    <location>
        <begin position="279"/>
        <end position="293"/>
    </location>
</feature>
<organism evidence="4 5">
    <name type="scientific">Truncatella angustata</name>
    <dbReference type="NCBI Taxonomy" id="152316"/>
    <lineage>
        <taxon>Eukaryota</taxon>
        <taxon>Fungi</taxon>
        <taxon>Dikarya</taxon>
        <taxon>Ascomycota</taxon>
        <taxon>Pezizomycotina</taxon>
        <taxon>Sordariomycetes</taxon>
        <taxon>Xylariomycetidae</taxon>
        <taxon>Amphisphaeriales</taxon>
        <taxon>Sporocadaceae</taxon>
        <taxon>Truncatella</taxon>
    </lineage>
</organism>
<dbReference type="AlphaFoldDB" id="A0A9P8UBM7"/>
<dbReference type="Gene3D" id="3.50.50.60">
    <property type="entry name" value="FAD/NAD(P)-binding domain"/>
    <property type="match status" value="1"/>
</dbReference>
<dbReference type="GeneID" id="70134139"/>
<evidence type="ECO:0000313" key="4">
    <source>
        <dbReference type="EMBL" id="KAH6645125.1"/>
    </source>
</evidence>
<sequence length="610" mass="65740">MAEFNDQFDYIVVGGGTAGLVVASRLSEDPQVSVLVLEAGPDNSSDPFVLTPGLVAAQYGNDKYDWNFISEPQPNLNNRRVNQARGRQLGGSSALNFNMVLYPSQANIDAWEQLGNEGWSYSSLQPYFRKFGNTHAPPVSALENLDMGRYHDDSLNGSGPIHVSFGEGLTKAFNGAWMETFSALGLQNNADPRTGKALGAFQNPSSIDPSTKTRSFAATAYLTSDVRQRSNLTIRCSSVVEKVLLKQRGDTVVATGVEILIDGRTQSIGARSEVIVAAGALQTPQILELSGIGNGQLLKDHGIPVVIDNPNVGENLQDHAIVMQSFEVADGVPSGDVLRNPEVLNALIQLYSTSGGEGPLGQSTISVAYSPWSDGSGPLSAQAKKASLDAHLSEFDPLTSDQARAVRAIIEDPSEPAVQYLLFPSQVTVNDEPAHMAEVITPSRPENYITVMTILNHPFSRGSVHITSADVQKKPSFDPKFMSHPLDMQVLAQNVEFVERIVSTEPFKSILKRGGKRIPEIVASDLDKAKEIVRRNQISVFHVSGSCAMLPKAKGGVVNERLIVYGTSNVRIVDASVFPLEPLGNIQTTVYAVAEKAADMIKEDRKAATA</sequence>
<dbReference type="EMBL" id="JAGPXC010000012">
    <property type="protein sequence ID" value="KAH6645125.1"/>
    <property type="molecule type" value="Genomic_DNA"/>
</dbReference>